<dbReference type="InterPro" id="IPR003797">
    <property type="entry name" value="DegV"/>
</dbReference>
<dbReference type="AlphaFoldDB" id="A0A939BBZ5"/>
<dbReference type="Proteomes" id="UP000713880">
    <property type="component" value="Unassembled WGS sequence"/>
</dbReference>
<evidence type="ECO:0000313" key="3">
    <source>
        <dbReference type="EMBL" id="MBM6827019.1"/>
    </source>
</evidence>
<dbReference type="PANTHER" id="PTHR33434:SF3">
    <property type="entry name" value="DEGV DOMAIN-CONTAINING PROTEIN YITS"/>
    <property type="match status" value="1"/>
</dbReference>
<evidence type="ECO:0000313" key="4">
    <source>
        <dbReference type="Proteomes" id="UP000713880"/>
    </source>
</evidence>
<keyword evidence="2" id="KW-0446">Lipid-binding</keyword>
<dbReference type="Gene3D" id="3.30.1180.10">
    <property type="match status" value="1"/>
</dbReference>
<dbReference type="Pfam" id="PF02645">
    <property type="entry name" value="DegV"/>
    <property type="match status" value="1"/>
</dbReference>
<dbReference type="InterPro" id="IPR050270">
    <property type="entry name" value="DegV_domain_contain"/>
</dbReference>
<dbReference type="SUPFAM" id="SSF82549">
    <property type="entry name" value="DAK1/DegV-like"/>
    <property type="match status" value="1"/>
</dbReference>
<dbReference type="Gene3D" id="2.20.28.50">
    <property type="entry name" value="degv family protein"/>
    <property type="match status" value="1"/>
</dbReference>
<evidence type="ECO:0000256" key="1">
    <source>
        <dbReference type="ARBA" id="ARBA00003238"/>
    </source>
</evidence>
<dbReference type="Gene3D" id="3.40.50.10440">
    <property type="entry name" value="Dihydroxyacetone kinase, domain 1"/>
    <property type="match status" value="1"/>
</dbReference>
<accession>A0A939BBZ5</accession>
<dbReference type="PANTHER" id="PTHR33434">
    <property type="entry name" value="DEGV DOMAIN-CONTAINING PROTEIN DR_1986-RELATED"/>
    <property type="match status" value="1"/>
</dbReference>
<dbReference type="GO" id="GO:0008289">
    <property type="term" value="F:lipid binding"/>
    <property type="evidence" value="ECO:0007669"/>
    <property type="project" value="UniProtKB-KW"/>
</dbReference>
<comment type="caution">
    <text evidence="3">The sequence shown here is derived from an EMBL/GenBank/DDBJ whole genome shotgun (WGS) entry which is preliminary data.</text>
</comment>
<organism evidence="3 4">
    <name type="scientific">Mordavella massiliensis</name>
    <dbReference type="NCBI Taxonomy" id="1871024"/>
    <lineage>
        <taxon>Bacteria</taxon>
        <taxon>Bacillati</taxon>
        <taxon>Bacillota</taxon>
        <taxon>Clostridia</taxon>
        <taxon>Eubacteriales</taxon>
        <taxon>Clostridiaceae</taxon>
        <taxon>Mordavella</taxon>
    </lineage>
</organism>
<name>A0A939BBZ5_9CLOT</name>
<gene>
    <name evidence="3" type="ORF">H6A13_07905</name>
</gene>
<dbReference type="PROSITE" id="PS51482">
    <property type="entry name" value="DEGV"/>
    <property type="match status" value="1"/>
</dbReference>
<reference evidence="3" key="1">
    <citation type="submission" date="2020-08" db="EMBL/GenBank/DDBJ databases">
        <authorList>
            <person name="Cejkova D."/>
            <person name="Kubasova T."/>
            <person name="Jahodarova E."/>
            <person name="Rychlik I."/>
        </authorList>
    </citation>
    <scope>NUCLEOTIDE SEQUENCE</scope>
    <source>
        <strain evidence="3">An420c</strain>
    </source>
</reference>
<sequence>MSEFVITVNSTVDLPKEWLEERQVPVIALKYTIDGETYEDMNGLSSKEFFQKLRDGKMATTSQINPEQAKEALEPFLKEGKDVLHLAFSSGLSGTCNSMMMAAEELKEEYPDRKVIVIDTLCACLGEALLLYYALKRKSEGMSIEEVAKWVEENKLHICHDVTVDDLYHLHRGGRISKATAVVGTMVKIKPMIYMDNEGKLQVIGKERGRKKSLNRIVDMAVEQAKNWKENDIVMITHGDCVEDAEYVAGLVREKMGIDNILINNIGTVIGSHTGPGVVAVFCMGDHR</sequence>
<dbReference type="NCBIfam" id="TIGR00762">
    <property type="entry name" value="DegV"/>
    <property type="match status" value="1"/>
</dbReference>
<dbReference type="InterPro" id="IPR043168">
    <property type="entry name" value="DegV_C"/>
</dbReference>
<keyword evidence="4" id="KW-1185">Reference proteome</keyword>
<reference evidence="3" key="2">
    <citation type="journal article" date="2021" name="Sci. Rep.">
        <title>The distribution of antibiotic resistance genes in chicken gut microbiota commensals.</title>
        <authorList>
            <person name="Juricova H."/>
            <person name="Matiasovicova J."/>
            <person name="Kubasova T."/>
            <person name="Cejkova D."/>
            <person name="Rychlik I."/>
        </authorList>
    </citation>
    <scope>NUCLEOTIDE SEQUENCE</scope>
    <source>
        <strain evidence="3">An420c</strain>
    </source>
</reference>
<protein>
    <submittedName>
        <fullName evidence="3">DegV family protein</fullName>
    </submittedName>
</protein>
<dbReference type="EMBL" id="JACJLV010000022">
    <property type="protein sequence ID" value="MBM6827019.1"/>
    <property type="molecule type" value="Genomic_DNA"/>
</dbReference>
<comment type="function">
    <text evidence="1">May bind long-chain fatty acids, such as palmitate, and may play a role in lipid transport or fatty acid metabolism.</text>
</comment>
<proteinExistence type="predicted"/>
<evidence type="ECO:0000256" key="2">
    <source>
        <dbReference type="ARBA" id="ARBA00023121"/>
    </source>
</evidence>
<dbReference type="RefSeq" id="WP_204909061.1">
    <property type="nucleotide sequence ID" value="NZ_JACJLV010000022.1"/>
</dbReference>